<dbReference type="Proteomes" id="UP001296873">
    <property type="component" value="Unassembled WGS sequence"/>
</dbReference>
<comment type="caution">
    <text evidence="1">The sequence shown here is derived from an EMBL/GenBank/DDBJ whole genome shotgun (WGS) entry which is preliminary data.</text>
</comment>
<dbReference type="RefSeq" id="WP_200339768.1">
    <property type="nucleotide sequence ID" value="NZ_NRRL01000009.1"/>
</dbReference>
<accession>A0ABS1DDD5</accession>
<evidence type="ECO:0000313" key="1">
    <source>
        <dbReference type="EMBL" id="MBK1667608.1"/>
    </source>
</evidence>
<name>A0ABS1DDD5_9PROT</name>
<reference evidence="1 2" key="1">
    <citation type="journal article" date="2020" name="Microorganisms">
        <title>Osmotic Adaptation and Compatible Solute Biosynthesis of Phototrophic Bacteria as Revealed from Genome Analyses.</title>
        <authorList>
            <person name="Imhoff J.F."/>
            <person name="Rahn T."/>
            <person name="Kunzel S."/>
            <person name="Keller A."/>
            <person name="Neulinger S.C."/>
        </authorList>
    </citation>
    <scope>NUCLEOTIDE SEQUENCE [LARGE SCALE GENOMIC DNA]</scope>
    <source>
        <strain evidence="1 2">DSM 9895</strain>
    </source>
</reference>
<protein>
    <submittedName>
        <fullName evidence="1">Uncharacterized protein</fullName>
    </submittedName>
</protein>
<gene>
    <name evidence="1" type="ORF">CKO28_06120</name>
</gene>
<sequence length="354" mass="39106">MTAQTTTKSGPISRFTTEGLNEFHGWVAAGGHAPAPTWLLFDRAYATPVDLAGQPVEISAHKLGTRKNMAERVCDALGADMVRLRLADVELWSWLSLFFHRDLFVLTGESGPAGAVQRHVLDPGRGGRHVVQSAAEFYARYGEEARYLLGGAPAKITRAEYEIAKRRGDLSYLRSIEVIRLINGLYGKTNGQTFSMGNAIASLSPDVPGLNRLITTLTSLDTNFAIGLMPYDMLAELLGPEFDDLKRNMEIREEKRGRKSRDWRPRIRDLIDADYLRTGMEVWHKDNPDSRGTLTRGGKVNYQNEVLAAHRFAGLFTGSDVNNVYNVLVVEPGELLGNVRAICEASISAEKDGA</sequence>
<evidence type="ECO:0000313" key="2">
    <source>
        <dbReference type="Proteomes" id="UP001296873"/>
    </source>
</evidence>
<organism evidence="1 2">
    <name type="scientific">Rhodovibrio sodomensis</name>
    <dbReference type="NCBI Taxonomy" id="1088"/>
    <lineage>
        <taxon>Bacteria</taxon>
        <taxon>Pseudomonadati</taxon>
        <taxon>Pseudomonadota</taxon>
        <taxon>Alphaproteobacteria</taxon>
        <taxon>Rhodospirillales</taxon>
        <taxon>Rhodovibrionaceae</taxon>
        <taxon>Rhodovibrio</taxon>
    </lineage>
</organism>
<proteinExistence type="predicted"/>
<keyword evidence="2" id="KW-1185">Reference proteome</keyword>
<dbReference type="EMBL" id="NRRL01000009">
    <property type="protein sequence ID" value="MBK1667608.1"/>
    <property type="molecule type" value="Genomic_DNA"/>
</dbReference>